<dbReference type="EMBL" id="PZQS01000010">
    <property type="protein sequence ID" value="PVD23828.1"/>
    <property type="molecule type" value="Genomic_DNA"/>
</dbReference>
<evidence type="ECO:0000313" key="3">
    <source>
        <dbReference type="Proteomes" id="UP000245119"/>
    </source>
</evidence>
<reference evidence="2 3" key="1">
    <citation type="submission" date="2018-04" db="EMBL/GenBank/DDBJ databases">
        <title>The genome of golden apple snail Pomacea canaliculata provides insight into stress tolerance and invasive adaptation.</title>
        <authorList>
            <person name="Liu C."/>
            <person name="Liu B."/>
            <person name="Ren Y."/>
            <person name="Zhang Y."/>
            <person name="Wang H."/>
            <person name="Li S."/>
            <person name="Jiang F."/>
            <person name="Yin L."/>
            <person name="Zhang G."/>
            <person name="Qian W."/>
            <person name="Fan W."/>
        </authorList>
    </citation>
    <scope>NUCLEOTIDE SEQUENCE [LARGE SCALE GENOMIC DNA]</scope>
    <source>
        <strain evidence="2">SZHN2017</strain>
        <tissue evidence="2">Muscle</tissue>
    </source>
</reference>
<evidence type="ECO:0000313" key="2">
    <source>
        <dbReference type="EMBL" id="PVD23828.1"/>
    </source>
</evidence>
<feature type="region of interest" description="Disordered" evidence="1">
    <location>
        <begin position="1"/>
        <end position="20"/>
    </location>
</feature>
<dbReference type="AlphaFoldDB" id="A0A2T7NRP8"/>
<name>A0A2T7NRP8_POMCA</name>
<organism evidence="2 3">
    <name type="scientific">Pomacea canaliculata</name>
    <name type="common">Golden apple snail</name>
    <dbReference type="NCBI Taxonomy" id="400727"/>
    <lineage>
        <taxon>Eukaryota</taxon>
        <taxon>Metazoa</taxon>
        <taxon>Spiralia</taxon>
        <taxon>Lophotrochozoa</taxon>
        <taxon>Mollusca</taxon>
        <taxon>Gastropoda</taxon>
        <taxon>Caenogastropoda</taxon>
        <taxon>Architaenioglossa</taxon>
        <taxon>Ampullarioidea</taxon>
        <taxon>Ampullariidae</taxon>
        <taxon>Pomacea</taxon>
    </lineage>
</organism>
<sequence>MTSSAETEVRGCNNRKTSSTSIKAVSARGVDTYCPPHPLPHSTPSWPNGTTLPATVVCAATVIRKRELGGSGGREREWGVTQHSRYSGGTPHACRQIDDILIAASEPDDDGDVDNYRNHSGLSWAGVDSYLPCVSRRMCALGAPWLQPNYASRQGSRASAKCSQGITSVNNSAKNHFVDSTAKNT</sequence>
<proteinExistence type="predicted"/>
<protein>
    <submittedName>
        <fullName evidence="2">Uncharacterized protein</fullName>
    </submittedName>
</protein>
<keyword evidence="3" id="KW-1185">Reference proteome</keyword>
<accession>A0A2T7NRP8</accession>
<evidence type="ECO:0000256" key="1">
    <source>
        <dbReference type="SAM" id="MobiDB-lite"/>
    </source>
</evidence>
<gene>
    <name evidence="2" type="ORF">C0Q70_17102</name>
</gene>
<comment type="caution">
    <text evidence="2">The sequence shown here is derived from an EMBL/GenBank/DDBJ whole genome shotgun (WGS) entry which is preliminary data.</text>
</comment>
<dbReference type="Proteomes" id="UP000245119">
    <property type="component" value="Linkage Group LG10"/>
</dbReference>